<evidence type="ECO:0000259" key="5">
    <source>
        <dbReference type="PROSITE" id="PS50893"/>
    </source>
</evidence>
<proteinExistence type="inferred from homology"/>
<name>A0A2T0QEV0_9ACTN</name>
<dbReference type="GO" id="GO:0005524">
    <property type="term" value="F:ATP binding"/>
    <property type="evidence" value="ECO:0007669"/>
    <property type="project" value="UniProtKB-KW"/>
</dbReference>
<dbReference type="Proteomes" id="UP000237846">
    <property type="component" value="Unassembled WGS sequence"/>
</dbReference>
<evidence type="ECO:0000256" key="3">
    <source>
        <dbReference type="ARBA" id="ARBA00022741"/>
    </source>
</evidence>
<accession>A0A2T0QEV0</accession>
<dbReference type="Pfam" id="PF00005">
    <property type="entry name" value="ABC_tran"/>
    <property type="match status" value="1"/>
</dbReference>
<dbReference type="PROSITE" id="PS50893">
    <property type="entry name" value="ABC_TRANSPORTER_2"/>
    <property type="match status" value="1"/>
</dbReference>
<dbReference type="GO" id="GO:0015833">
    <property type="term" value="P:peptide transport"/>
    <property type="evidence" value="ECO:0007669"/>
    <property type="project" value="InterPro"/>
</dbReference>
<dbReference type="EMBL" id="PVZC01000001">
    <property type="protein sequence ID" value="PRY02432.1"/>
    <property type="molecule type" value="Genomic_DNA"/>
</dbReference>
<dbReference type="GO" id="GO:0016887">
    <property type="term" value="F:ATP hydrolysis activity"/>
    <property type="evidence" value="ECO:0007669"/>
    <property type="project" value="InterPro"/>
</dbReference>
<comment type="caution">
    <text evidence="6">The sequence shown here is derived from an EMBL/GenBank/DDBJ whole genome shotgun (WGS) entry which is preliminary data.</text>
</comment>
<dbReference type="InterPro" id="IPR027417">
    <property type="entry name" value="P-loop_NTPase"/>
</dbReference>
<dbReference type="AlphaFoldDB" id="A0A2T0QEV0"/>
<gene>
    <name evidence="6" type="ORF">CLV72_1011034</name>
</gene>
<feature type="domain" description="ABC transporter" evidence="5">
    <location>
        <begin position="6"/>
        <end position="255"/>
    </location>
</feature>
<dbReference type="PANTHER" id="PTHR43776">
    <property type="entry name" value="TRANSPORT ATP-BINDING PROTEIN"/>
    <property type="match status" value="1"/>
</dbReference>
<evidence type="ECO:0000256" key="1">
    <source>
        <dbReference type="ARBA" id="ARBA00005417"/>
    </source>
</evidence>
<dbReference type="GO" id="GO:0055085">
    <property type="term" value="P:transmembrane transport"/>
    <property type="evidence" value="ECO:0007669"/>
    <property type="project" value="UniProtKB-ARBA"/>
</dbReference>
<evidence type="ECO:0000313" key="7">
    <source>
        <dbReference type="Proteomes" id="UP000237846"/>
    </source>
</evidence>
<dbReference type="InterPro" id="IPR050319">
    <property type="entry name" value="ABC_transp_ATP-bind"/>
</dbReference>
<dbReference type="Pfam" id="PF08352">
    <property type="entry name" value="oligo_HPY"/>
    <property type="match status" value="1"/>
</dbReference>
<keyword evidence="2" id="KW-0813">Transport</keyword>
<keyword evidence="7" id="KW-1185">Reference proteome</keyword>
<dbReference type="InterPro" id="IPR017871">
    <property type="entry name" value="ABC_transporter-like_CS"/>
</dbReference>
<dbReference type="SMART" id="SM00382">
    <property type="entry name" value="AAA"/>
    <property type="match status" value="1"/>
</dbReference>
<sequence>MTGPLLRAAGLRRTYRTPGSLLSPASARTVAALDGVGLEVGAGERLGIVGESGSGKSTLVRTLLALERPDAGEVRYGSRPVRPGPARRLRWFRSQVQMVPQDPMSSLNPRLRVGESVAEPLVCLGVGGDHRERVAEVLAQVRLEPDAARRYPHEFSGGQRQRIAIARAIAPRPRLLVADEPVSALDVTVRAEVLALLRRLSEDAGLAVVLVSHDLGAVRLLCDRVLVMRAGAVVEQGRTGEILTAPRHDYTRGLLAAVPRLPEPEDARP</sequence>
<dbReference type="PROSITE" id="PS00211">
    <property type="entry name" value="ABC_TRANSPORTER_1"/>
    <property type="match status" value="1"/>
</dbReference>
<dbReference type="PANTHER" id="PTHR43776:SF7">
    <property type="entry name" value="D,D-DIPEPTIDE TRANSPORT ATP-BINDING PROTEIN DDPF-RELATED"/>
    <property type="match status" value="1"/>
</dbReference>
<dbReference type="InterPro" id="IPR003439">
    <property type="entry name" value="ABC_transporter-like_ATP-bd"/>
</dbReference>
<keyword evidence="3" id="KW-0547">Nucleotide-binding</keyword>
<dbReference type="SUPFAM" id="SSF52540">
    <property type="entry name" value="P-loop containing nucleoside triphosphate hydrolases"/>
    <property type="match status" value="1"/>
</dbReference>
<reference evidence="6 7" key="1">
    <citation type="submission" date="2018-03" db="EMBL/GenBank/DDBJ databases">
        <title>Genomic Encyclopedia of Archaeal and Bacterial Type Strains, Phase II (KMG-II): from individual species to whole genera.</title>
        <authorList>
            <person name="Goeker M."/>
        </authorList>
    </citation>
    <scope>NUCLEOTIDE SEQUENCE [LARGE SCALE GENOMIC DNA]</scope>
    <source>
        <strain evidence="6 7">DSM 45601</strain>
    </source>
</reference>
<dbReference type="RefSeq" id="WP_170140874.1">
    <property type="nucleotide sequence ID" value="NZ_PVZC01000001.1"/>
</dbReference>
<comment type="similarity">
    <text evidence="1">Belongs to the ABC transporter superfamily.</text>
</comment>
<evidence type="ECO:0000256" key="2">
    <source>
        <dbReference type="ARBA" id="ARBA00022448"/>
    </source>
</evidence>
<protein>
    <submittedName>
        <fullName evidence="6">Peptide/nickel transport system ATP-binding protein</fullName>
    </submittedName>
</protein>
<dbReference type="Gene3D" id="3.40.50.300">
    <property type="entry name" value="P-loop containing nucleotide triphosphate hydrolases"/>
    <property type="match status" value="1"/>
</dbReference>
<dbReference type="InterPro" id="IPR013563">
    <property type="entry name" value="Oligopep_ABC_C"/>
</dbReference>
<dbReference type="CDD" id="cd03257">
    <property type="entry name" value="ABC_NikE_OppD_transporters"/>
    <property type="match status" value="1"/>
</dbReference>
<dbReference type="InterPro" id="IPR003593">
    <property type="entry name" value="AAA+_ATPase"/>
</dbReference>
<organism evidence="6 7">
    <name type="scientific">Allonocardiopsis opalescens</name>
    <dbReference type="NCBI Taxonomy" id="1144618"/>
    <lineage>
        <taxon>Bacteria</taxon>
        <taxon>Bacillati</taxon>
        <taxon>Actinomycetota</taxon>
        <taxon>Actinomycetes</taxon>
        <taxon>Streptosporangiales</taxon>
        <taxon>Allonocardiopsis</taxon>
    </lineage>
</organism>
<evidence type="ECO:0000256" key="4">
    <source>
        <dbReference type="ARBA" id="ARBA00022840"/>
    </source>
</evidence>
<evidence type="ECO:0000313" key="6">
    <source>
        <dbReference type="EMBL" id="PRY02432.1"/>
    </source>
</evidence>
<keyword evidence="4 6" id="KW-0067">ATP-binding</keyword>